<dbReference type="Proteomes" id="UP000249248">
    <property type="component" value="Unassembled WGS sequence"/>
</dbReference>
<accession>A0A2W1NI48</accession>
<dbReference type="PANTHER" id="PTHR43861">
    <property type="entry name" value="TRANS-ACONITATE 2-METHYLTRANSFERASE-RELATED"/>
    <property type="match status" value="1"/>
</dbReference>
<dbReference type="InterPro" id="IPR029063">
    <property type="entry name" value="SAM-dependent_MTases_sf"/>
</dbReference>
<dbReference type="CDD" id="cd02440">
    <property type="entry name" value="AdoMet_MTases"/>
    <property type="match status" value="1"/>
</dbReference>
<evidence type="ECO:0000313" key="3">
    <source>
        <dbReference type="Proteomes" id="UP000249248"/>
    </source>
</evidence>
<dbReference type="RefSeq" id="WP_111061604.1">
    <property type="nucleotide sequence ID" value="NZ_JBHUCU010000007.1"/>
</dbReference>
<dbReference type="Gene3D" id="3.40.50.150">
    <property type="entry name" value="Vaccinia Virus protein VP39"/>
    <property type="match status" value="1"/>
</dbReference>
<organism evidence="2 3">
    <name type="scientific">Putridiphycobacter roseus</name>
    <dbReference type="NCBI Taxonomy" id="2219161"/>
    <lineage>
        <taxon>Bacteria</taxon>
        <taxon>Pseudomonadati</taxon>
        <taxon>Bacteroidota</taxon>
        <taxon>Flavobacteriia</taxon>
        <taxon>Flavobacteriales</taxon>
        <taxon>Crocinitomicaceae</taxon>
        <taxon>Putridiphycobacter</taxon>
    </lineage>
</organism>
<dbReference type="EMBL" id="QKSB01000001">
    <property type="protein sequence ID" value="PZE18703.1"/>
    <property type="molecule type" value="Genomic_DNA"/>
</dbReference>
<evidence type="ECO:0000313" key="2">
    <source>
        <dbReference type="EMBL" id="PZE18703.1"/>
    </source>
</evidence>
<proteinExistence type="predicted"/>
<dbReference type="InterPro" id="IPR025714">
    <property type="entry name" value="Methyltranfer_dom"/>
</dbReference>
<dbReference type="AlphaFoldDB" id="A0A2W1NI48"/>
<protein>
    <submittedName>
        <fullName evidence="2">Class I SAM-dependent methyltransferase</fullName>
    </submittedName>
</protein>
<keyword evidence="2" id="KW-0808">Transferase</keyword>
<keyword evidence="3" id="KW-1185">Reference proteome</keyword>
<gene>
    <name evidence="2" type="ORF">DNU06_02420</name>
</gene>
<dbReference type="GO" id="GO:0032259">
    <property type="term" value="P:methylation"/>
    <property type="evidence" value="ECO:0007669"/>
    <property type="project" value="UniProtKB-KW"/>
</dbReference>
<dbReference type="OrthoDB" id="3896938at2"/>
<dbReference type="Pfam" id="PF13847">
    <property type="entry name" value="Methyltransf_31"/>
    <property type="match status" value="1"/>
</dbReference>
<dbReference type="GO" id="GO:0008168">
    <property type="term" value="F:methyltransferase activity"/>
    <property type="evidence" value="ECO:0007669"/>
    <property type="project" value="UniProtKB-KW"/>
</dbReference>
<evidence type="ECO:0000259" key="1">
    <source>
        <dbReference type="Pfam" id="PF13847"/>
    </source>
</evidence>
<dbReference type="SUPFAM" id="SSF53335">
    <property type="entry name" value="S-adenosyl-L-methionine-dependent methyltransferases"/>
    <property type="match status" value="1"/>
</dbReference>
<name>A0A2W1NI48_9FLAO</name>
<reference evidence="2 3" key="1">
    <citation type="submission" date="2018-06" db="EMBL/GenBank/DDBJ databases">
        <title>The draft genome sequence of Crocinitomix sp. SM1701.</title>
        <authorList>
            <person name="Zhang X."/>
        </authorList>
    </citation>
    <scope>NUCLEOTIDE SEQUENCE [LARGE SCALE GENOMIC DNA]</scope>
    <source>
        <strain evidence="2 3">SM1701</strain>
    </source>
</reference>
<feature type="domain" description="Methyltransferase" evidence="1">
    <location>
        <begin position="27"/>
        <end position="132"/>
    </location>
</feature>
<comment type="caution">
    <text evidence="2">The sequence shown here is derived from an EMBL/GenBank/DDBJ whole genome shotgun (WGS) entry which is preliminary data.</text>
</comment>
<keyword evidence="2" id="KW-0489">Methyltransferase</keyword>
<sequence>MKSTQSIASLKNVDIYLIDQLLRGTLNSELSVLDAGCGTGRNLVALHQLGFDINGFDPQAEIIKYLQFNFPAVSQRLKVSNIENYQATQQFDYVICNAVLHFADSHEHFEFMFNKLVELMHVNGILFIRMTSNFATANDFHQNEQGVAILPDGSTRYLLTAPMLEKVMKKHQLQFIDPLKTVNVADLRCMSTIVLRK</sequence>